<name>A0A0A2MMQ9_9FLAO</name>
<protein>
    <submittedName>
        <fullName evidence="1">Uncharacterized protein</fullName>
    </submittedName>
</protein>
<organism evidence="1 2">
    <name type="scientific">Flavobacterium suncheonense GH29-5 = DSM 17707</name>
    <dbReference type="NCBI Taxonomy" id="1121899"/>
    <lineage>
        <taxon>Bacteria</taxon>
        <taxon>Pseudomonadati</taxon>
        <taxon>Bacteroidota</taxon>
        <taxon>Flavobacteriia</taxon>
        <taxon>Flavobacteriales</taxon>
        <taxon>Flavobacteriaceae</taxon>
        <taxon>Flavobacterium</taxon>
    </lineage>
</organism>
<dbReference type="STRING" id="1121899.GCA_000430025_00581"/>
<dbReference type="AlphaFoldDB" id="A0A0A2MMQ9"/>
<gene>
    <name evidence="1" type="ORF">Q764_07310</name>
</gene>
<proteinExistence type="predicted"/>
<sequence length="107" mass="12648">MEKQQIVKVLKSMLVDWRDSERTKSINTAEANSTQYGFCHWLEFSSLTTLEQKIILNELQKDLEVKKFFIVTWYPTFDGNPSNPKVFTNRISHLNRTISRLEKEPLQ</sequence>
<dbReference type="Proteomes" id="UP000030121">
    <property type="component" value="Unassembled WGS sequence"/>
</dbReference>
<dbReference type="EMBL" id="JRLW01000008">
    <property type="protein sequence ID" value="KGO89570.1"/>
    <property type="molecule type" value="Genomic_DNA"/>
</dbReference>
<dbReference type="RefSeq" id="WP_026979368.1">
    <property type="nucleotide sequence ID" value="NZ_AUCZ01000003.1"/>
</dbReference>
<keyword evidence="2" id="KW-1185">Reference proteome</keyword>
<evidence type="ECO:0000313" key="2">
    <source>
        <dbReference type="Proteomes" id="UP000030121"/>
    </source>
</evidence>
<accession>A0A0A2MMQ9</accession>
<evidence type="ECO:0000313" key="1">
    <source>
        <dbReference type="EMBL" id="KGO89570.1"/>
    </source>
</evidence>
<reference evidence="1 2" key="1">
    <citation type="submission" date="2013-09" db="EMBL/GenBank/DDBJ databases">
        <authorList>
            <person name="Zeng Z."/>
            <person name="Chen C."/>
        </authorList>
    </citation>
    <scope>NUCLEOTIDE SEQUENCE [LARGE SCALE GENOMIC DNA]</scope>
    <source>
        <strain evidence="1 2">GH29-5</strain>
    </source>
</reference>
<comment type="caution">
    <text evidence="1">The sequence shown here is derived from an EMBL/GenBank/DDBJ whole genome shotgun (WGS) entry which is preliminary data.</text>
</comment>